<reference evidence="1 2" key="1">
    <citation type="submission" date="2018-03" db="EMBL/GenBank/DDBJ databases">
        <title>Genomic Encyclopedia of Archaeal and Bacterial Type Strains, Phase II (KMG-II): from individual species to whole genera.</title>
        <authorList>
            <person name="Goeker M."/>
        </authorList>
    </citation>
    <scope>NUCLEOTIDE SEQUENCE [LARGE SCALE GENOMIC DNA]</scope>
    <source>
        <strain evidence="1 2">DSM 28229</strain>
    </source>
</reference>
<proteinExistence type="predicted"/>
<protein>
    <submittedName>
        <fullName evidence="1">Uncharacterized protein</fullName>
    </submittedName>
</protein>
<accession>A0A315Z7R8</accession>
<dbReference type="EMBL" id="QGDO01000004">
    <property type="protein sequence ID" value="PWJ40971.1"/>
    <property type="molecule type" value="Genomic_DNA"/>
</dbReference>
<dbReference type="RefSeq" id="WP_109619887.1">
    <property type="nucleotide sequence ID" value="NZ_QGDO01000004.1"/>
</dbReference>
<comment type="caution">
    <text evidence="1">The sequence shown here is derived from an EMBL/GenBank/DDBJ whole genome shotgun (WGS) entry which is preliminary data.</text>
</comment>
<dbReference type="AlphaFoldDB" id="A0A315Z7R8"/>
<evidence type="ECO:0000313" key="2">
    <source>
        <dbReference type="Proteomes" id="UP000245535"/>
    </source>
</evidence>
<dbReference type="OrthoDB" id="9134523at2"/>
<gene>
    <name evidence="1" type="ORF">BC781_104237</name>
</gene>
<name>A0A315Z7R8_SEDFL</name>
<organism evidence="1 2">
    <name type="scientific">Sediminitomix flava</name>
    <dbReference type="NCBI Taxonomy" id="379075"/>
    <lineage>
        <taxon>Bacteria</taxon>
        <taxon>Pseudomonadati</taxon>
        <taxon>Bacteroidota</taxon>
        <taxon>Cytophagia</taxon>
        <taxon>Cytophagales</taxon>
        <taxon>Flammeovirgaceae</taxon>
        <taxon>Sediminitomix</taxon>
    </lineage>
</organism>
<dbReference type="Proteomes" id="UP000245535">
    <property type="component" value="Unassembled WGS sequence"/>
</dbReference>
<sequence length="164" mass="19082">MNFDNQEEEGQYKLIYSYFGLAIYLGQGLEDTIANMVWIDRLIKKTARRDDLPKLIEAIEQSPVETKILTEEVGLSYFIPDAKVELINVVLNKKKYIGSKLFKVEQDKLYSEEGRKEVLEFLSSYIEEIDGLNDPLESYYDNYKDLYGVTQEKIAQLSDELDIE</sequence>
<evidence type="ECO:0000313" key="1">
    <source>
        <dbReference type="EMBL" id="PWJ40971.1"/>
    </source>
</evidence>
<keyword evidence="2" id="KW-1185">Reference proteome</keyword>